<keyword evidence="2" id="KW-1185">Reference proteome</keyword>
<dbReference type="Proteomes" id="UP001222325">
    <property type="component" value="Unassembled WGS sequence"/>
</dbReference>
<evidence type="ECO:0000313" key="1">
    <source>
        <dbReference type="EMBL" id="KAJ7085457.1"/>
    </source>
</evidence>
<protein>
    <submittedName>
        <fullName evidence="1">Uncharacterized protein</fullName>
    </submittedName>
</protein>
<dbReference type="EMBL" id="JARJCN010000034">
    <property type="protein sequence ID" value="KAJ7085457.1"/>
    <property type="molecule type" value="Genomic_DNA"/>
</dbReference>
<reference evidence="1" key="1">
    <citation type="submission" date="2023-03" db="EMBL/GenBank/DDBJ databases">
        <title>Massive genome expansion in bonnet fungi (Mycena s.s.) driven by repeated elements and novel gene families across ecological guilds.</title>
        <authorList>
            <consortium name="Lawrence Berkeley National Laboratory"/>
            <person name="Harder C.B."/>
            <person name="Miyauchi S."/>
            <person name="Viragh M."/>
            <person name="Kuo A."/>
            <person name="Thoen E."/>
            <person name="Andreopoulos B."/>
            <person name="Lu D."/>
            <person name="Skrede I."/>
            <person name="Drula E."/>
            <person name="Henrissat B."/>
            <person name="Morin E."/>
            <person name="Kohler A."/>
            <person name="Barry K."/>
            <person name="LaButti K."/>
            <person name="Morin E."/>
            <person name="Salamov A."/>
            <person name="Lipzen A."/>
            <person name="Mereny Z."/>
            <person name="Hegedus B."/>
            <person name="Baldrian P."/>
            <person name="Stursova M."/>
            <person name="Weitz H."/>
            <person name="Taylor A."/>
            <person name="Grigoriev I.V."/>
            <person name="Nagy L.G."/>
            <person name="Martin F."/>
            <person name="Kauserud H."/>
        </authorList>
    </citation>
    <scope>NUCLEOTIDE SEQUENCE</scope>
    <source>
        <strain evidence="1">CBHHK173m</strain>
    </source>
</reference>
<organism evidence="1 2">
    <name type="scientific">Mycena belliarum</name>
    <dbReference type="NCBI Taxonomy" id="1033014"/>
    <lineage>
        <taxon>Eukaryota</taxon>
        <taxon>Fungi</taxon>
        <taxon>Dikarya</taxon>
        <taxon>Basidiomycota</taxon>
        <taxon>Agaricomycotina</taxon>
        <taxon>Agaricomycetes</taxon>
        <taxon>Agaricomycetidae</taxon>
        <taxon>Agaricales</taxon>
        <taxon>Marasmiineae</taxon>
        <taxon>Mycenaceae</taxon>
        <taxon>Mycena</taxon>
    </lineage>
</organism>
<accession>A0AAD6U2E0</accession>
<proteinExistence type="predicted"/>
<feature type="non-terminal residue" evidence="1">
    <location>
        <position position="1"/>
    </location>
</feature>
<evidence type="ECO:0000313" key="2">
    <source>
        <dbReference type="Proteomes" id="UP001222325"/>
    </source>
</evidence>
<name>A0AAD6U2E0_9AGAR</name>
<comment type="caution">
    <text evidence="1">The sequence shown here is derived from an EMBL/GenBank/DDBJ whole genome shotgun (WGS) entry which is preliminary data.</text>
</comment>
<gene>
    <name evidence="1" type="ORF">B0H15DRAFT_738188</name>
</gene>
<sequence length="142" mass="16450">TTHINNKPPRNTNITAFIRDLDRGRFSAAAALGKAQYLLTERSREYDPANAKDSDIGRRFPADVPVDWFDPEYFNKLPKSLRAKYRNKGIGLPFPDHWAADDWKRLSDTDFMEKYGKHVLALYRIPTEEEMENVAEDDADME</sequence>
<feature type="non-terminal residue" evidence="1">
    <location>
        <position position="142"/>
    </location>
</feature>
<dbReference type="AlphaFoldDB" id="A0AAD6U2E0"/>